<dbReference type="SMART" id="SM00317">
    <property type="entry name" value="SET"/>
    <property type="match status" value="1"/>
</dbReference>
<dbReference type="PROSITE" id="PS50280">
    <property type="entry name" value="SET"/>
    <property type="match status" value="1"/>
</dbReference>
<evidence type="ECO:0000259" key="1">
    <source>
        <dbReference type="PROSITE" id="PS50280"/>
    </source>
</evidence>
<proteinExistence type="predicted"/>
<dbReference type="Pfam" id="PF00856">
    <property type="entry name" value="SET"/>
    <property type="match status" value="1"/>
</dbReference>
<evidence type="ECO:0000313" key="3">
    <source>
        <dbReference type="Proteomes" id="UP000799291"/>
    </source>
</evidence>
<dbReference type="GO" id="GO:0005634">
    <property type="term" value="C:nucleus"/>
    <property type="evidence" value="ECO:0007669"/>
    <property type="project" value="TreeGrafter"/>
</dbReference>
<dbReference type="Proteomes" id="UP000799291">
    <property type="component" value="Unassembled WGS sequence"/>
</dbReference>
<protein>
    <submittedName>
        <fullName evidence="2">SET domain-containing protein</fullName>
    </submittedName>
</protein>
<dbReference type="AlphaFoldDB" id="A0A6G1ID64"/>
<keyword evidence="3" id="KW-1185">Reference proteome</keyword>
<accession>A0A6G1ID64</accession>
<gene>
    <name evidence="2" type="ORF">K458DRAFT_425161</name>
</gene>
<sequence length="358" mass="40367">MALSTSIPTSPLFEIRQTAHSGRAVFAAQDIPADTLIWRCDDLALSVLIRDYRREVCGECFGYEHGRDLRIREASVGFAFCSMGCWTLWKQRAGEVGVQAWTAVETLVRTRSKEDADMADVGLPRPGMGEIREAWEGVEVQAALIRIAREVERDAKAMNGVVQIGGSVMATKQHRRALQKALMQPISPEIMSFCLSGILWKHNNPQHWSRLLALADDDMPYLDSDNLIAFTSTYLHLLSILPLPLLPLVTPKTLFLLSSRDAHNAFGIRSLEDDGSEYFGYGCWPDASYFNHSCGPNVEKSRDGRVWCFRAGRDIRKGEELCITYLSGQERKLSREQRMNMLKENWGFDCACLRCVEP</sequence>
<feature type="domain" description="SET" evidence="1">
    <location>
        <begin position="11"/>
        <end position="326"/>
    </location>
</feature>
<dbReference type="EMBL" id="MU005646">
    <property type="protein sequence ID" value="KAF2675849.1"/>
    <property type="molecule type" value="Genomic_DNA"/>
</dbReference>
<dbReference type="InterPro" id="IPR046341">
    <property type="entry name" value="SET_dom_sf"/>
</dbReference>
<reference evidence="2" key="1">
    <citation type="journal article" date="2020" name="Stud. Mycol.">
        <title>101 Dothideomycetes genomes: a test case for predicting lifestyles and emergence of pathogens.</title>
        <authorList>
            <person name="Haridas S."/>
            <person name="Albert R."/>
            <person name="Binder M."/>
            <person name="Bloem J."/>
            <person name="Labutti K."/>
            <person name="Salamov A."/>
            <person name="Andreopoulos B."/>
            <person name="Baker S."/>
            <person name="Barry K."/>
            <person name="Bills G."/>
            <person name="Bluhm B."/>
            <person name="Cannon C."/>
            <person name="Castanera R."/>
            <person name="Culley D."/>
            <person name="Daum C."/>
            <person name="Ezra D."/>
            <person name="Gonzalez J."/>
            <person name="Henrissat B."/>
            <person name="Kuo A."/>
            <person name="Liang C."/>
            <person name="Lipzen A."/>
            <person name="Lutzoni F."/>
            <person name="Magnuson J."/>
            <person name="Mondo S."/>
            <person name="Nolan M."/>
            <person name="Ohm R."/>
            <person name="Pangilinan J."/>
            <person name="Park H.-J."/>
            <person name="Ramirez L."/>
            <person name="Alfaro M."/>
            <person name="Sun H."/>
            <person name="Tritt A."/>
            <person name="Yoshinaga Y."/>
            <person name="Zwiers L.-H."/>
            <person name="Turgeon B."/>
            <person name="Goodwin S."/>
            <person name="Spatafora J."/>
            <person name="Crous P."/>
            <person name="Grigoriev I."/>
        </authorList>
    </citation>
    <scope>NUCLEOTIDE SEQUENCE</scope>
    <source>
        <strain evidence="2">CBS 122367</strain>
    </source>
</reference>
<dbReference type="CDD" id="cd20071">
    <property type="entry name" value="SET_SMYD"/>
    <property type="match status" value="1"/>
</dbReference>
<dbReference type="Gene3D" id="2.170.270.10">
    <property type="entry name" value="SET domain"/>
    <property type="match status" value="1"/>
</dbReference>
<name>A0A6G1ID64_9PLEO</name>
<dbReference type="InterPro" id="IPR050869">
    <property type="entry name" value="H3K4_H4K5_MeTrfase"/>
</dbReference>
<dbReference type="PANTHER" id="PTHR12197:SF294">
    <property type="entry name" value="POTENTIAL PROTEIN LYSINE METHYLTRANSFERASE SET6"/>
    <property type="match status" value="1"/>
</dbReference>
<dbReference type="SUPFAM" id="SSF82199">
    <property type="entry name" value="SET domain"/>
    <property type="match status" value="1"/>
</dbReference>
<dbReference type="OrthoDB" id="1028014at2759"/>
<organism evidence="2 3">
    <name type="scientific">Lentithecium fluviatile CBS 122367</name>
    <dbReference type="NCBI Taxonomy" id="1168545"/>
    <lineage>
        <taxon>Eukaryota</taxon>
        <taxon>Fungi</taxon>
        <taxon>Dikarya</taxon>
        <taxon>Ascomycota</taxon>
        <taxon>Pezizomycotina</taxon>
        <taxon>Dothideomycetes</taxon>
        <taxon>Pleosporomycetidae</taxon>
        <taxon>Pleosporales</taxon>
        <taxon>Massarineae</taxon>
        <taxon>Lentitheciaceae</taxon>
        <taxon>Lentithecium</taxon>
    </lineage>
</organism>
<dbReference type="PANTHER" id="PTHR12197">
    <property type="entry name" value="HISTONE-LYSINE N-METHYLTRANSFERASE SMYD"/>
    <property type="match status" value="1"/>
</dbReference>
<dbReference type="InterPro" id="IPR001214">
    <property type="entry name" value="SET_dom"/>
</dbReference>
<evidence type="ECO:0000313" key="2">
    <source>
        <dbReference type="EMBL" id="KAF2675849.1"/>
    </source>
</evidence>